<reference evidence="2" key="1">
    <citation type="submission" date="2011-07" db="EMBL/GenBank/DDBJ databases">
        <authorList>
            <consortium name="Caenorhabditis brenneri Sequencing and Analysis Consortium"/>
            <person name="Wilson R.K."/>
        </authorList>
    </citation>
    <scope>NUCLEOTIDE SEQUENCE [LARGE SCALE GENOMIC DNA]</scope>
    <source>
        <strain evidence="2">PB2801</strain>
    </source>
</reference>
<organism evidence="2">
    <name type="scientific">Caenorhabditis brenneri</name>
    <name type="common">Nematode worm</name>
    <dbReference type="NCBI Taxonomy" id="135651"/>
    <lineage>
        <taxon>Eukaryota</taxon>
        <taxon>Metazoa</taxon>
        <taxon>Ecdysozoa</taxon>
        <taxon>Nematoda</taxon>
        <taxon>Chromadorea</taxon>
        <taxon>Rhabditida</taxon>
        <taxon>Rhabditina</taxon>
        <taxon>Rhabditomorpha</taxon>
        <taxon>Rhabditoidea</taxon>
        <taxon>Rhabditidae</taxon>
        <taxon>Peloderinae</taxon>
        <taxon>Caenorhabditis</taxon>
    </lineage>
</organism>
<proteinExistence type="predicted"/>
<gene>
    <name evidence="1" type="ORF">CAEBREN_10773</name>
</gene>
<keyword evidence="2" id="KW-1185">Reference proteome</keyword>
<dbReference type="Proteomes" id="UP000008068">
    <property type="component" value="Unassembled WGS sequence"/>
</dbReference>
<dbReference type="HOGENOM" id="CLU_045032_0_0_1"/>
<evidence type="ECO:0000313" key="2">
    <source>
        <dbReference type="Proteomes" id="UP000008068"/>
    </source>
</evidence>
<dbReference type="EMBL" id="GL379865">
    <property type="protein sequence ID" value="EGT57749.1"/>
    <property type="molecule type" value="Genomic_DNA"/>
</dbReference>
<sequence length="350" mass="40536">MSHLAQGSEIPLKEQFKLAEKYCSENLMIQVCSSIKDAYELDEVVPKDLDSFCNKTKNIVLQRSFELLGIRKPSLPPQPEESEIVFEGLMGELLDQADLQNHHGMILADQAALLSNSLIFEEVLDREVPQAKPTILQDPRIHELMEELRDTHSPAERNAVRAQVLVVKYKNMYTTLIEMGAAPDHPLRESIMLMLDRLYIIIHRNQRKRFKPQPSVRGELLIDQIYRRTIETVEGRLANEAPQQNIGFEPIWLATINRTGQSLPWRPEVTLNIRQGISNLFRKVSGEASFLGLNFFVQNAREWFYLNLIRKMQKNQVQNQAEENMQVSFDKYLIKTNTENWMLRGFAKEC</sequence>
<dbReference type="AlphaFoldDB" id="G0ND36"/>
<protein>
    <submittedName>
        <fullName evidence="1">Uncharacterized protein</fullName>
    </submittedName>
</protein>
<name>G0ND36_CAEBE</name>
<evidence type="ECO:0000313" key="1">
    <source>
        <dbReference type="EMBL" id="EGT57749.1"/>
    </source>
</evidence>
<accession>G0ND36</accession>
<dbReference type="InParanoid" id="G0ND36"/>